<accession>A0A5C8PIH2</accession>
<sequence>MFQRTPLPASGPVVYHPGQAEPARQPEPAVRTLSLDELAAQQAGEESPSLLYRVNQRRGTIVTVMVTIAALSSFGGTVYWAHKQDIERGGPGLPIPTVRPADGPAKIKPDDPKGQQIPNQDIDAYRRVDPNAVPLQPERLMPPPATPRMPATAAPAPAAPEAAPPAATPPSTPPAATTPPPTVTATAPTLPPAQPAPAATPPAPPPTEASTTPEPAAAQPKISDTGGGPSIASIVDGLNGPAAGGGYRIQVASERSEDVAKATWARLQKANSDVLGNLRMQPARADLGDKGTWYRVQAGPLEEKQAKDTCARLKTRNVGCVLLPPR</sequence>
<keyword evidence="2" id="KW-0812">Transmembrane</keyword>
<dbReference type="Proteomes" id="UP000321638">
    <property type="component" value="Unassembled WGS sequence"/>
</dbReference>
<dbReference type="SUPFAM" id="SSF110997">
    <property type="entry name" value="Sporulation related repeat"/>
    <property type="match status" value="1"/>
</dbReference>
<keyword evidence="2" id="KW-0472">Membrane</keyword>
<evidence type="ECO:0000313" key="5">
    <source>
        <dbReference type="Proteomes" id="UP000321638"/>
    </source>
</evidence>
<evidence type="ECO:0000259" key="3">
    <source>
        <dbReference type="PROSITE" id="PS51724"/>
    </source>
</evidence>
<feature type="compositionally biased region" description="Pro residues" evidence="1">
    <location>
        <begin position="162"/>
        <end position="182"/>
    </location>
</feature>
<feature type="compositionally biased region" description="Pro residues" evidence="1">
    <location>
        <begin position="189"/>
        <end position="207"/>
    </location>
</feature>
<dbReference type="Pfam" id="PF05036">
    <property type="entry name" value="SPOR"/>
    <property type="match status" value="1"/>
</dbReference>
<feature type="transmembrane region" description="Helical" evidence="2">
    <location>
        <begin position="61"/>
        <end position="81"/>
    </location>
</feature>
<feature type="region of interest" description="Disordered" evidence="1">
    <location>
        <begin position="87"/>
        <end position="246"/>
    </location>
</feature>
<organism evidence="4 5">
    <name type="scientific">Vineibacter terrae</name>
    <dbReference type="NCBI Taxonomy" id="2586908"/>
    <lineage>
        <taxon>Bacteria</taxon>
        <taxon>Pseudomonadati</taxon>
        <taxon>Pseudomonadota</taxon>
        <taxon>Alphaproteobacteria</taxon>
        <taxon>Hyphomicrobiales</taxon>
        <taxon>Vineibacter</taxon>
    </lineage>
</organism>
<evidence type="ECO:0000256" key="1">
    <source>
        <dbReference type="SAM" id="MobiDB-lite"/>
    </source>
</evidence>
<gene>
    <name evidence="4" type="ORF">FHP25_20740</name>
</gene>
<keyword evidence="2" id="KW-1133">Transmembrane helix</keyword>
<dbReference type="PROSITE" id="PS51724">
    <property type="entry name" value="SPOR"/>
    <property type="match status" value="1"/>
</dbReference>
<evidence type="ECO:0000256" key="2">
    <source>
        <dbReference type="SAM" id="Phobius"/>
    </source>
</evidence>
<feature type="region of interest" description="Disordered" evidence="1">
    <location>
        <begin position="1"/>
        <end position="26"/>
    </location>
</feature>
<dbReference type="InterPro" id="IPR007730">
    <property type="entry name" value="SPOR-like_dom"/>
</dbReference>
<evidence type="ECO:0000313" key="4">
    <source>
        <dbReference type="EMBL" id="TXL73607.1"/>
    </source>
</evidence>
<proteinExistence type="predicted"/>
<reference evidence="4 5" key="1">
    <citation type="submission" date="2019-06" db="EMBL/GenBank/DDBJ databases">
        <title>New taxonomy in bacterial strain CC-CFT640, isolated from vineyard.</title>
        <authorList>
            <person name="Lin S.-Y."/>
            <person name="Tsai C.-F."/>
            <person name="Young C.-C."/>
        </authorList>
    </citation>
    <scope>NUCLEOTIDE SEQUENCE [LARGE SCALE GENOMIC DNA]</scope>
    <source>
        <strain evidence="4 5">CC-CFT640</strain>
    </source>
</reference>
<feature type="compositionally biased region" description="Low complexity" evidence="1">
    <location>
        <begin position="208"/>
        <end position="220"/>
    </location>
</feature>
<dbReference type="RefSeq" id="WP_147848881.1">
    <property type="nucleotide sequence ID" value="NZ_VDUZ01000024.1"/>
</dbReference>
<dbReference type="OrthoDB" id="7338235at2"/>
<name>A0A5C8PIH2_9HYPH</name>
<dbReference type="Gene3D" id="3.30.70.1070">
    <property type="entry name" value="Sporulation related repeat"/>
    <property type="match status" value="1"/>
</dbReference>
<dbReference type="GO" id="GO:0042834">
    <property type="term" value="F:peptidoglycan binding"/>
    <property type="evidence" value="ECO:0007669"/>
    <property type="project" value="InterPro"/>
</dbReference>
<dbReference type="InterPro" id="IPR036680">
    <property type="entry name" value="SPOR-like_sf"/>
</dbReference>
<protein>
    <submittedName>
        <fullName evidence="4">SPOR domain-containing protein</fullName>
    </submittedName>
</protein>
<dbReference type="EMBL" id="VDUZ01000024">
    <property type="protein sequence ID" value="TXL73607.1"/>
    <property type="molecule type" value="Genomic_DNA"/>
</dbReference>
<feature type="compositionally biased region" description="Low complexity" evidence="1">
    <location>
        <begin position="148"/>
        <end position="161"/>
    </location>
</feature>
<keyword evidence="5" id="KW-1185">Reference proteome</keyword>
<feature type="domain" description="SPOR" evidence="3">
    <location>
        <begin position="241"/>
        <end position="326"/>
    </location>
</feature>
<comment type="caution">
    <text evidence="4">The sequence shown here is derived from an EMBL/GenBank/DDBJ whole genome shotgun (WGS) entry which is preliminary data.</text>
</comment>
<dbReference type="AlphaFoldDB" id="A0A5C8PIH2"/>